<evidence type="ECO:0000313" key="2">
    <source>
        <dbReference type="EMBL" id="AUX21632.1"/>
    </source>
</evidence>
<feature type="compositionally biased region" description="Gly residues" evidence="1">
    <location>
        <begin position="215"/>
        <end position="233"/>
    </location>
</feature>
<accession>A0A4V0ND69</accession>
<proteinExistence type="predicted"/>
<dbReference type="Proteomes" id="UP000295781">
    <property type="component" value="Chromosome"/>
</dbReference>
<protein>
    <submittedName>
        <fullName evidence="2">Uncharacterized protein</fullName>
    </submittedName>
</protein>
<dbReference type="Pfam" id="PF19991">
    <property type="entry name" value="HMA_2"/>
    <property type="match status" value="1"/>
</dbReference>
<feature type="compositionally biased region" description="Low complexity" evidence="1">
    <location>
        <begin position="202"/>
        <end position="214"/>
    </location>
</feature>
<dbReference type="AlphaFoldDB" id="A0A4V0ND69"/>
<reference evidence="2 3" key="1">
    <citation type="submission" date="2015-09" db="EMBL/GenBank/DDBJ databases">
        <title>Sorangium comparison.</title>
        <authorList>
            <person name="Zaburannyi N."/>
            <person name="Bunk B."/>
            <person name="Overmann J."/>
            <person name="Mueller R."/>
        </authorList>
    </citation>
    <scope>NUCLEOTIDE SEQUENCE [LARGE SCALE GENOMIC DNA]</scope>
    <source>
        <strain evidence="2 3">So ceGT47</strain>
    </source>
</reference>
<sequence>MRALPVLVAHALERRVRLRAPVLAGRRRACEQVAEQLAAEPGCDVVTVRPATGSVIVERDEGGLDPERLRGRLAELVSASRDEDGRPLTAPRPGCEPGPTRIARAVAHAFVAINADVREAMDHRADLGTLLPVFFATAGLTEIGVTRRLPVPAWFNLLWWSLRSFMTFNPAALSEEQRSAGAAGAGEPAAGAGEPTGGAGEVGEPAAGAGRPAAGAGGASEAGQPAGGAGGAGSPRRGP</sequence>
<feature type="compositionally biased region" description="Low complexity" evidence="1">
    <location>
        <begin position="180"/>
        <end position="193"/>
    </location>
</feature>
<gene>
    <name evidence="2" type="ORF">SOCEGT47_021180</name>
</gene>
<evidence type="ECO:0000313" key="3">
    <source>
        <dbReference type="Proteomes" id="UP000295781"/>
    </source>
</evidence>
<dbReference type="RefSeq" id="WP_242516088.1">
    <property type="nucleotide sequence ID" value="NZ_CP012670.1"/>
</dbReference>
<feature type="region of interest" description="Disordered" evidence="1">
    <location>
        <begin position="179"/>
        <end position="239"/>
    </location>
</feature>
<name>A0A4V0ND69_SORCE</name>
<organism evidence="2 3">
    <name type="scientific">Sorangium cellulosum</name>
    <name type="common">Polyangium cellulosum</name>
    <dbReference type="NCBI Taxonomy" id="56"/>
    <lineage>
        <taxon>Bacteria</taxon>
        <taxon>Pseudomonadati</taxon>
        <taxon>Myxococcota</taxon>
        <taxon>Polyangia</taxon>
        <taxon>Polyangiales</taxon>
        <taxon>Polyangiaceae</taxon>
        <taxon>Sorangium</taxon>
    </lineage>
</organism>
<evidence type="ECO:0000256" key="1">
    <source>
        <dbReference type="SAM" id="MobiDB-lite"/>
    </source>
</evidence>
<dbReference type="EMBL" id="CP012670">
    <property type="protein sequence ID" value="AUX21632.1"/>
    <property type="molecule type" value="Genomic_DNA"/>
</dbReference>